<accession>A0ABS4MFD1</accession>
<evidence type="ECO:0000256" key="4">
    <source>
        <dbReference type="ARBA" id="ARBA00023088"/>
    </source>
</evidence>
<feature type="compositionally biased region" description="Basic and acidic residues" evidence="5">
    <location>
        <begin position="1312"/>
        <end position="1329"/>
    </location>
</feature>
<dbReference type="InterPro" id="IPR005877">
    <property type="entry name" value="YSIRK_signal_dom"/>
</dbReference>
<evidence type="ECO:0000259" key="7">
    <source>
        <dbReference type="PROSITE" id="PS50847"/>
    </source>
</evidence>
<evidence type="ECO:0000313" key="9">
    <source>
        <dbReference type="Proteomes" id="UP001519292"/>
    </source>
</evidence>
<dbReference type="NCBIfam" id="TIGR01168">
    <property type="entry name" value="YSIRK_signal"/>
    <property type="match status" value="1"/>
</dbReference>
<dbReference type="NCBIfam" id="TIGR01167">
    <property type="entry name" value="LPXTG_anchor"/>
    <property type="match status" value="1"/>
</dbReference>
<evidence type="ECO:0000313" key="8">
    <source>
        <dbReference type="EMBL" id="MBP2058402.1"/>
    </source>
</evidence>
<evidence type="ECO:0000256" key="5">
    <source>
        <dbReference type="SAM" id="MobiDB-lite"/>
    </source>
</evidence>
<feature type="compositionally biased region" description="Low complexity" evidence="5">
    <location>
        <begin position="53"/>
        <end position="69"/>
    </location>
</feature>
<feature type="region of interest" description="Disordered" evidence="5">
    <location>
        <begin position="406"/>
        <end position="440"/>
    </location>
</feature>
<feature type="compositionally biased region" description="Polar residues" evidence="5">
    <location>
        <begin position="83"/>
        <end position="125"/>
    </location>
</feature>
<feature type="compositionally biased region" description="Polar residues" evidence="5">
    <location>
        <begin position="718"/>
        <end position="732"/>
    </location>
</feature>
<dbReference type="Pfam" id="PF19405">
    <property type="entry name" value="DUF5978"/>
    <property type="match status" value="3"/>
</dbReference>
<feature type="region of interest" description="Disordered" evidence="5">
    <location>
        <begin position="1266"/>
        <end position="1436"/>
    </location>
</feature>
<dbReference type="Pfam" id="PF04650">
    <property type="entry name" value="YSIRK_signal"/>
    <property type="match status" value="1"/>
</dbReference>
<protein>
    <submittedName>
        <fullName evidence="8">LPXTG-motif cell wall-anchored protein</fullName>
    </submittedName>
</protein>
<dbReference type="Proteomes" id="UP001519292">
    <property type="component" value="Unassembled WGS sequence"/>
</dbReference>
<keyword evidence="1" id="KW-0134">Cell wall</keyword>
<dbReference type="InterPro" id="IPR046021">
    <property type="entry name" value="DUF5978"/>
</dbReference>
<dbReference type="Pfam" id="PF17965">
    <property type="entry name" value="MucBP_2"/>
    <property type="match status" value="1"/>
</dbReference>
<feature type="region of interest" description="Disordered" evidence="5">
    <location>
        <begin position="992"/>
        <end position="1043"/>
    </location>
</feature>
<organism evidence="8 9">
    <name type="scientific">Lactobacillus colini</name>
    <dbReference type="NCBI Taxonomy" id="1819254"/>
    <lineage>
        <taxon>Bacteria</taxon>
        <taxon>Bacillati</taxon>
        <taxon>Bacillota</taxon>
        <taxon>Bacilli</taxon>
        <taxon>Lactobacillales</taxon>
        <taxon>Lactobacillaceae</taxon>
        <taxon>Lactobacillus</taxon>
    </lineage>
</organism>
<dbReference type="Gene3D" id="2.60.40.4300">
    <property type="match status" value="3"/>
</dbReference>
<proteinExistence type="predicted"/>
<evidence type="ECO:0000256" key="2">
    <source>
        <dbReference type="ARBA" id="ARBA00022525"/>
    </source>
</evidence>
<comment type="caution">
    <text evidence="8">The sequence shown here is derived from an EMBL/GenBank/DDBJ whole genome shotgun (WGS) entry which is preliminary data.</text>
</comment>
<name>A0ABS4MFD1_9LACO</name>
<keyword evidence="2" id="KW-0964">Secreted</keyword>
<dbReference type="EMBL" id="JAGGLU010000009">
    <property type="protein sequence ID" value="MBP2058402.1"/>
    <property type="molecule type" value="Genomic_DNA"/>
</dbReference>
<feature type="compositionally biased region" description="Low complexity" evidence="5">
    <location>
        <begin position="1402"/>
        <end position="1416"/>
    </location>
</feature>
<evidence type="ECO:0000256" key="3">
    <source>
        <dbReference type="ARBA" id="ARBA00022729"/>
    </source>
</evidence>
<evidence type="ECO:0000256" key="1">
    <source>
        <dbReference type="ARBA" id="ARBA00022512"/>
    </source>
</evidence>
<keyword evidence="4" id="KW-0572">Peptidoglycan-anchor</keyword>
<dbReference type="PROSITE" id="PS50847">
    <property type="entry name" value="GRAM_POS_ANCHORING"/>
    <property type="match status" value="1"/>
</dbReference>
<sequence length="1462" mass="159377">MLSKNKKLWNDKNLDQKQRFSIRKLSVGAASVLVGTLLFWSNSNETVLADQVTTPASSQSAETQTSTNSKNTASDASVDAKSVTDTATDNTPNTETSDQANKPATNQVTTTSEKAQDAETTTLTVDNKSATAQTADALKTSLAATTSNANDQTTKKEYGMNTIVSSDPSKISTEGYSIDENYPSPTLRPEAVNDWEDKFIYDDNADHVTFAVIGFYRNENNSITSFSTDKSGDGKVYATFFDDKKNQLGQVELTADTYKFANQNYSASDGMVSYSNPKVGQSTRSVILYSWMAKKPAYTGPNSRGGWTSDKIAIPEKVSSVAKYYDKDHNLIGTVTMTGLAGSNFTAPLTQTYDGDTSEAISQTGLVADTADNEIKGRLSDYALGVVKESALSGVTYTAVPGKASDYYSNSPINEADETKNQLKNQDNPDDVKTDGLPDGTVRVDVPGFAPAYIGIDEKTNSYRYIGTDENTHVSYYERNPFTGGTPAPVYIFNGISVQKSNITVNYVDDDNNGSVLQSYSSAGEVGDKVDYSTKDTIQSLENKGYILVTDEYSEVKDPTYVENGSTYTVHLKHGAETINGDNPANHTPDTPINPADPEGPKWPSADTYAKDYTYTVYFKDEQGKDLASPKEQTSHWTRNITVDKVTGEIDPDKTTEWTTTDKYNDVTVPVVKGYVASTTSANGKTVSKTLEAEDVAQKNLEDTVVYKKVGRLVPVDSITNEPIPGTSTPSYDNDPEDPTKVSVPELPDIPGYNKPNQSTVNVEDPTKDTKVPYTKTTTFKVVVHDKTTGKTLTQYGYDNDSAIPGDKVNYDWSKQKQSLVDHGYKVDEDPTIPSAYGNDPQTIDVYVEHDVVPVDNTENKHEPETSINPADPDGPKWPSSDTYTKKYTYTVNFQDQDGNKLADPVVQTSTWNRTVYVDKVTGEIQEDKTTEWTTTDKYTDVNVPVVKGYVASTTSANGKTVSKTLEAETATQANLVDTVVYNKVGKLVPVDKTSGKEIPDTSTPSYDNDPEDPTKVVVPELPDVPGYNKPNQSTVKIDDPTKNTKVPYTKTTTLKVVVHDKTTGETLTQYGYNNDSAVPGDKVSYDWSKQKQSLIDHGYKVDEDPAIPSTYGNDPQTIDVYVEHDIVPVDNTENKYESGTLINPNDPEGPKWPSSDTYTKKYTYTVNFQDQEGNKLADPVVQTSTWNRTVYVDKVTGEIQEDKSTKWTTTDKYNDVTVPVVKGYVASTTSANGKTVSKTLEVGTALPQNVTDTVVYKKIGQLIPVDSTTNEPIPGADHPAYNNDPEDPTKVLVPELPDIPGYNKPDQSTVKVEDPAKDTDVVYTKEVDPVIPDNNSGNTFDKASNDSTNSDHNEDNSTPDKQPSSQATTNKKDKHKNKKTSNSATSSNSAKLAVSASTVNKAQNNSSMSSQKSSATPTNNTNASRRLPQTGEKHTSGAALGILSLALGLVAFAADRKKRKG</sequence>
<keyword evidence="6" id="KW-1133">Transmembrane helix</keyword>
<keyword evidence="9" id="KW-1185">Reference proteome</keyword>
<dbReference type="InterPro" id="IPR041495">
    <property type="entry name" value="Mub_B2"/>
</dbReference>
<feature type="region of interest" description="Disordered" evidence="5">
    <location>
        <begin position="582"/>
        <end position="602"/>
    </location>
</feature>
<keyword evidence="6" id="KW-0472">Membrane</keyword>
<feature type="domain" description="Gram-positive cocci surface proteins LPxTG" evidence="7">
    <location>
        <begin position="1428"/>
        <end position="1462"/>
    </location>
</feature>
<keyword evidence="6" id="KW-0812">Transmembrane</keyword>
<dbReference type="InterPro" id="IPR041558">
    <property type="entry name" value="MucBP_2"/>
</dbReference>
<dbReference type="InterPro" id="IPR019931">
    <property type="entry name" value="LPXTG_anchor"/>
</dbReference>
<feature type="region of interest" description="Disordered" evidence="5">
    <location>
        <begin position="858"/>
        <end position="878"/>
    </location>
</feature>
<gene>
    <name evidence="8" type="ORF">J2Z60_001581</name>
</gene>
<feature type="region of interest" description="Disordered" evidence="5">
    <location>
        <begin position="53"/>
        <end position="125"/>
    </location>
</feature>
<feature type="compositionally biased region" description="Low complexity" evidence="5">
    <location>
        <begin position="1381"/>
        <end position="1392"/>
    </location>
</feature>
<feature type="region of interest" description="Disordered" evidence="5">
    <location>
        <begin position="718"/>
        <end position="768"/>
    </location>
</feature>
<feature type="transmembrane region" description="Helical" evidence="6">
    <location>
        <begin position="1436"/>
        <end position="1455"/>
    </location>
</feature>
<dbReference type="Gene3D" id="3.10.20.470">
    <property type="match status" value="1"/>
</dbReference>
<feature type="compositionally biased region" description="Polar residues" evidence="5">
    <location>
        <begin position="582"/>
        <end position="591"/>
    </location>
</feature>
<dbReference type="RefSeq" id="WP_209687136.1">
    <property type="nucleotide sequence ID" value="NZ_JAGGLU010000009.1"/>
</dbReference>
<reference evidence="8 9" key="1">
    <citation type="submission" date="2021-03" db="EMBL/GenBank/DDBJ databases">
        <title>Genomic Encyclopedia of Type Strains, Phase IV (KMG-IV): sequencing the most valuable type-strain genomes for metagenomic binning, comparative biology and taxonomic classification.</title>
        <authorList>
            <person name="Goeker M."/>
        </authorList>
    </citation>
    <scope>NUCLEOTIDE SEQUENCE [LARGE SCALE GENOMIC DNA]</scope>
    <source>
        <strain evidence="8 9">DSM 101872</strain>
    </source>
</reference>
<dbReference type="Pfam" id="PF17966">
    <property type="entry name" value="Muc_B2"/>
    <property type="match status" value="3"/>
</dbReference>
<feature type="compositionally biased region" description="Polar residues" evidence="5">
    <location>
        <begin position="1334"/>
        <end position="1349"/>
    </location>
</feature>
<evidence type="ECO:0000256" key="6">
    <source>
        <dbReference type="SAM" id="Phobius"/>
    </source>
</evidence>
<keyword evidence="3" id="KW-0732">Signal</keyword>